<dbReference type="AlphaFoldDB" id="A0A508X879"/>
<sequence>MHTRSNLQSLFPHQFKIVRASSIRLCYYYLPLNWMAPVAISPDPVIVAVCKRKSTHA</sequence>
<proteinExistence type="predicted"/>
<reference evidence="1" key="1">
    <citation type="submission" date="2019-06" db="EMBL/GenBank/DDBJ databases">
        <authorList>
            <person name="Le Quere A."/>
            <person name="Colella S."/>
        </authorList>
    </citation>
    <scope>NUCLEOTIDE SEQUENCE</scope>
    <source>
        <strain evidence="1">EmedicaeMD41</strain>
    </source>
</reference>
<evidence type="ECO:0000313" key="1">
    <source>
        <dbReference type="EMBL" id="VTZ65781.1"/>
    </source>
</evidence>
<dbReference type="EMBL" id="CABFNB010000162">
    <property type="protein sequence ID" value="VTZ65781.1"/>
    <property type="molecule type" value="Genomic_DNA"/>
</dbReference>
<protein>
    <submittedName>
        <fullName evidence="1">Uncharacterized protein</fullName>
    </submittedName>
</protein>
<name>A0A508X879_9HYPH</name>
<organism evidence="1">
    <name type="scientific">Sinorhizobium medicae</name>
    <dbReference type="NCBI Taxonomy" id="110321"/>
    <lineage>
        <taxon>Bacteria</taxon>
        <taxon>Pseudomonadati</taxon>
        <taxon>Pseudomonadota</taxon>
        <taxon>Alphaproteobacteria</taxon>
        <taxon>Hyphomicrobiales</taxon>
        <taxon>Rhizobiaceae</taxon>
        <taxon>Sinorhizobium/Ensifer group</taxon>
        <taxon>Sinorhizobium</taxon>
    </lineage>
</organism>
<gene>
    <name evidence="1" type="ORF">EMEDMD4_900009</name>
</gene>
<dbReference type="Proteomes" id="UP000507954">
    <property type="component" value="Unassembled WGS sequence"/>
</dbReference>
<accession>A0A508X879</accession>